<proteinExistence type="predicted"/>
<reference evidence="1 2" key="1">
    <citation type="submission" date="2020-07" db="EMBL/GenBank/DDBJ databases">
        <title>Mycobacterium kansasii (former subtype) with zoonotic potential isolated from diseased indoor pet cat, Japan.</title>
        <authorList>
            <person name="Fukano H."/>
            <person name="Terazono T."/>
            <person name="Hoshino Y."/>
        </authorList>
    </citation>
    <scope>NUCLEOTIDE SEQUENCE [LARGE SCALE GENOMIC DNA]</scope>
    <source>
        <strain evidence="1 2">Kuro-I</strain>
    </source>
</reference>
<gene>
    <name evidence="1" type="ORF">NIIDMKKI_11180</name>
</gene>
<accession>A0A7G1I827</accession>
<dbReference type="Proteomes" id="UP000516380">
    <property type="component" value="Chromosome"/>
</dbReference>
<evidence type="ECO:0000313" key="1">
    <source>
        <dbReference type="EMBL" id="BCI85912.1"/>
    </source>
</evidence>
<keyword evidence="2" id="KW-1185">Reference proteome</keyword>
<evidence type="ECO:0000313" key="2">
    <source>
        <dbReference type="Proteomes" id="UP000516380"/>
    </source>
</evidence>
<organism evidence="1 2">
    <name type="scientific">Mycobacterium kansasii</name>
    <dbReference type="NCBI Taxonomy" id="1768"/>
    <lineage>
        <taxon>Bacteria</taxon>
        <taxon>Bacillati</taxon>
        <taxon>Actinomycetota</taxon>
        <taxon>Actinomycetes</taxon>
        <taxon>Mycobacteriales</taxon>
        <taxon>Mycobacteriaceae</taxon>
        <taxon>Mycobacterium</taxon>
    </lineage>
</organism>
<dbReference type="AlphaFoldDB" id="A0A7G1I827"/>
<sequence length="69" mass="7894">MERKPSVAVLRWIAHNYEPIPSSRSVPRFWWKQFSGTAGRLRLGEFVDDAGIGVVAVLYFGQRYVRLVG</sequence>
<protein>
    <submittedName>
        <fullName evidence="1">Uncharacterized protein</fullName>
    </submittedName>
</protein>
<name>A0A7G1I827_MYCKA</name>
<dbReference type="EMBL" id="AP023343">
    <property type="protein sequence ID" value="BCI85912.1"/>
    <property type="molecule type" value="Genomic_DNA"/>
</dbReference>